<keyword evidence="8" id="KW-0067">ATP-binding</keyword>
<evidence type="ECO:0000256" key="11">
    <source>
        <dbReference type="ARBA" id="ARBA00023136"/>
    </source>
</evidence>
<dbReference type="Gene3D" id="3.30.450.20">
    <property type="entry name" value="PAS domain"/>
    <property type="match status" value="1"/>
</dbReference>
<evidence type="ECO:0000259" key="13">
    <source>
        <dbReference type="PROSITE" id="PS50109"/>
    </source>
</evidence>
<evidence type="ECO:0000256" key="3">
    <source>
        <dbReference type="ARBA" id="ARBA00022553"/>
    </source>
</evidence>
<dbReference type="InterPro" id="IPR036890">
    <property type="entry name" value="HATPase_C_sf"/>
</dbReference>
<dbReference type="SUPFAM" id="SSF55890">
    <property type="entry name" value="Sporulation response regulatory protein Spo0B"/>
    <property type="match status" value="1"/>
</dbReference>
<keyword evidence="5 12" id="KW-0812">Transmembrane</keyword>
<keyword evidence="11 12" id="KW-0472">Membrane</keyword>
<reference evidence="15" key="1">
    <citation type="journal article" date="2019" name="Int. J. Syst. Evol. Microbiol.">
        <title>The Global Catalogue of Microorganisms (GCM) 10K type strain sequencing project: providing services to taxonomists for standard genome sequencing and annotation.</title>
        <authorList>
            <consortium name="The Broad Institute Genomics Platform"/>
            <consortium name="The Broad Institute Genome Sequencing Center for Infectious Disease"/>
            <person name="Wu L."/>
            <person name="Ma J."/>
        </authorList>
    </citation>
    <scope>NUCLEOTIDE SEQUENCE [LARGE SCALE GENOMIC DNA]</scope>
    <source>
        <strain evidence="15">JCM 14370</strain>
    </source>
</reference>
<dbReference type="InterPro" id="IPR033463">
    <property type="entry name" value="sCache_3"/>
</dbReference>
<evidence type="ECO:0000256" key="7">
    <source>
        <dbReference type="ARBA" id="ARBA00022777"/>
    </source>
</evidence>
<dbReference type="SUPFAM" id="SSF103190">
    <property type="entry name" value="Sensory domain-like"/>
    <property type="match status" value="1"/>
</dbReference>
<sequence length="552" mass="62381">MKTTYLFRPRSKMVSQTTMGKQLLTEEVVPPARKKRLNVSQRFFVMQLLLFSVLTGILGSIQALTTVQRTRAEYGERALVISQMVANVPTVIDYLNRPEERIAINPLMNDLREQVHADFLVVGSRLGIRYAHPFPEEISKHILSGDSKDDVLAETHPIVTGEGSLQNFIWGKASVHDQDGFVIGMVSTGFLLPTVQTVAWRVVGAILPWYGLSVVFALISSMWVSRRIRREMFNLEPEQIAGLVHQHRLVLGALNEGVLVLGPQGQVLLANGRAAGLLQLHTQIGPMLEWWPEWQDLDAQRNGDFEGVSLNFAGRPLLVSRFQLPDDQAVVVIRDREEAMNLAEELTQVRQYATMLRAQTHEFMNRLHTIGGLIQLERPELALEVVQGEVKQHQQIREIIQDIEIPQVAALLIGKHERARELGLPFEIDPLSHLQADWDRTTRDMLVLTLGNLIENAFEAALEHDRAAVRVQIAEDPEGLQLEVQDQAGGIPEDVLQRIFEQGFSSKGENRGYGLHLVQQQLKLVQGTIEYFFQDHKSIFRVSIPRREAPHD</sequence>
<evidence type="ECO:0000256" key="9">
    <source>
        <dbReference type="ARBA" id="ARBA00022989"/>
    </source>
</evidence>
<dbReference type="InterPro" id="IPR003594">
    <property type="entry name" value="HATPase_dom"/>
</dbReference>
<feature type="domain" description="Histidine kinase" evidence="13">
    <location>
        <begin position="358"/>
        <end position="548"/>
    </location>
</feature>
<dbReference type="Gene3D" id="3.30.565.10">
    <property type="entry name" value="Histidine kinase-like ATPase, C-terminal domain"/>
    <property type="match status" value="1"/>
</dbReference>
<dbReference type="InterPro" id="IPR016120">
    <property type="entry name" value="Sig_transdc_His_kin_SpoOB"/>
</dbReference>
<dbReference type="EMBL" id="BMOD01000013">
    <property type="protein sequence ID" value="GGJ43115.1"/>
    <property type="molecule type" value="Genomic_DNA"/>
</dbReference>
<comment type="subcellular location">
    <subcellularLocation>
        <location evidence="1">Cell membrane</location>
        <topology evidence="1">Multi-pass membrane protein</topology>
    </subcellularLocation>
</comment>
<gene>
    <name evidence="14" type="primary">citS</name>
    <name evidence="14" type="ORF">GCM10008938_31700</name>
</gene>
<evidence type="ECO:0000256" key="12">
    <source>
        <dbReference type="SAM" id="Phobius"/>
    </source>
</evidence>
<keyword evidence="15" id="KW-1185">Reference proteome</keyword>
<keyword evidence="4" id="KW-0808">Transferase</keyword>
<accession>A0ABQ2D2D0</accession>
<dbReference type="Gene3D" id="1.10.287.130">
    <property type="match status" value="1"/>
</dbReference>
<dbReference type="PROSITE" id="PS50109">
    <property type="entry name" value="HIS_KIN"/>
    <property type="match status" value="1"/>
</dbReference>
<evidence type="ECO:0000256" key="8">
    <source>
        <dbReference type="ARBA" id="ARBA00022840"/>
    </source>
</evidence>
<keyword evidence="10" id="KW-0902">Two-component regulatory system</keyword>
<evidence type="ECO:0000256" key="1">
    <source>
        <dbReference type="ARBA" id="ARBA00004651"/>
    </source>
</evidence>
<protein>
    <submittedName>
        <fullName evidence="14">Sensor histidine kinase</fullName>
    </submittedName>
</protein>
<name>A0ABQ2D2D0_9DEIO</name>
<dbReference type="SMART" id="SM00387">
    <property type="entry name" value="HATPase_c"/>
    <property type="match status" value="1"/>
</dbReference>
<keyword evidence="9 12" id="KW-1133">Transmembrane helix</keyword>
<keyword evidence="6" id="KW-0547">Nucleotide-binding</keyword>
<keyword evidence="7 14" id="KW-0418">Kinase</keyword>
<dbReference type="RefSeq" id="WP_189004058.1">
    <property type="nucleotide sequence ID" value="NZ_BMOD01000013.1"/>
</dbReference>
<evidence type="ECO:0000256" key="2">
    <source>
        <dbReference type="ARBA" id="ARBA00022475"/>
    </source>
</evidence>
<evidence type="ECO:0000256" key="5">
    <source>
        <dbReference type="ARBA" id="ARBA00022692"/>
    </source>
</evidence>
<dbReference type="SUPFAM" id="SSF55874">
    <property type="entry name" value="ATPase domain of HSP90 chaperone/DNA topoisomerase II/histidine kinase"/>
    <property type="match status" value="1"/>
</dbReference>
<evidence type="ECO:0000256" key="4">
    <source>
        <dbReference type="ARBA" id="ARBA00022679"/>
    </source>
</evidence>
<evidence type="ECO:0000256" key="10">
    <source>
        <dbReference type="ARBA" id="ARBA00023012"/>
    </source>
</evidence>
<dbReference type="Pfam" id="PF02518">
    <property type="entry name" value="HATPase_c"/>
    <property type="match status" value="1"/>
</dbReference>
<dbReference type="InterPro" id="IPR039506">
    <property type="entry name" value="SPOB_a"/>
</dbReference>
<comment type="caution">
    <text evidence="14">The sequence shown here is derived from an EMBL/GenBank/DDBJ whole genome shotgun (WGS) entry which is preliminary data.</text>
</comment>
<feature type="transmembrane region" description="Helical" evidence="12">
    <location>
        <begin position="198"/>
        <end position="224"/>
    </location>
</feature>
<feature type="transmembrane region" description="Helical" evidence="12">
    <location>
        <begin position="43"/>
        <end position="64"/>
    </location>
</feature>
<dbReference type="Pfam" id="PF17203">
    <property type="entry name" value="sCache_3_2"/>
    <property type="match status" value="1"/>
</dbReference>
<keyword evidence="3" id="KW-0597">Phosphoprotein</keyword>
<evidence type="ECO:0000313" key="14">
    <source>
        <dbReference type="EMBL" id="GGJ43115.1"/>
    </source>
</evidence>
<dbReference type="InterPro" id="IPR005467">
    <property type="entry name" value="His_kinase_dom"/>
</dbReference>
<evidence type="ECO:0000256" key="6">
    <source>
        <dbReference type="ARBA" id="ARBA00022741"/>
    </source>
</evidence>
<proteinExistence type="predicted"/>
<dbReference type="PANTHER" id="PTHR43547:SF10">
    <property type="entry name" value="SENSOR HISTIDINE KINASE DCUS"/>
    <property type="match status" value="1"/>
</dbReference>
<dbReference type="GO" id="GO:0016301">
    <property type="term" value="F:kinase activity"/>
    <property type="evidence" value="ECO:0007669"/>
    <property type="project" value="UniProtKB-KW"/>
</dbReference>
<dbReference type="Proteomes" id="UP000632222">
    <property type="component" value="Unassembled WGS sequence"/>
</dbReference>
<dbReference type="Pfam" id="PF14689">
    <property type="entry name" value="SPOB_a"/>
    <property type="match status" value="1"/>
</dbReference>
<evidence type="ECO:0000313" key="15">
    <source>
        <dbReference type="Proteomes" id="UP000632222"/>
    </source>
</evidence>
<organism evidence="14 15">
    <name type="scientific">Deinococcus roseus</name>
    <dbReference type="NCBI Taxonomy" id="392414"/>
    <lineage>
        <taxon>Bacteria</taxon>
        <taxon>Thermotogati</taxon>
        <taxon>Deinococcota</taxon>
        <taxon>Deinococci</taxon>
        <taxon>Deinococcales</taxon>
        <taxon>Deinococcaceae</taxon>
        <taxon>Deinococcus</taxon>
    </lineage>
</organism>
<dbReference type="PANTHER" id="PTHR43547">
    <property type="entry name" value="TWO-COMPONENT HISTIDINE KINASE"/>
    <property type="match status" value="1"/>
</dbReference>
<keyword evidence="2" id="KW-1003">Cell membrane</keyword>
<dbReference type="InterPro" id="IPR029151">
    <property type="entry name" value="Sensor-like_sf"/>
</dbReference>